<dbReference type="InterPro" id="IPR043502">
    <property type="entry name" value="DNA/RNA_pol_sf"/>
</dbReference>
<accession>A0A423U4C6</accession>
<evidence type="ECO:0000313" key="2">
    <source>
        <dbReference type="EMBL" id="ROT83563.1"/>
    </source>
</evidence>
<protein>
    <submittedName>
        <fullName evidence="2">Gag pol polyprotein</fullName>
    </submittedName>
</protein>
<sequence>MVSTLVTLGVNQVFTQDVSNTQDATNLLSGQPAGMVSSGGAGIPPQEYHCPDHQIPHAGHRAPFDRRRPPEQSTVRHIQAQGGDPQTRSTNPLTALSSFLSSDTTDNRTPMEILRHFQRLLTRTGMTFPPDVVRPLFLRRLPADIQQILLVSDAPLEQLALKADAIIAAKTSAPTPRSLHCPRLYRNYPHGSVHTSGLAPHPFAAAQRTEFLAPCTIETSFPHTACVQKLELQTLPDAEAPLRRPIIGADFLEHYGLTVDLQGKALIHQSGALTLTAPTLNILRKFPALSKPINRATQPRHKVRHHIMTHGPPAHSRCRPLVPDRCRSAMAEFGHMMQLGIIRPSSSQWAATLHLVKKNDGDWCLCGDYRHLNTSLHRRSGS</sequence>
<reference evidence="2 3" key="2">
    <citation type="submission" date="2019-01" db="EMBL/GenBank/DDBJ databases">
        <title>The decoding of complex shrimp genome reveals the adaptation for benthos swimmer, frequently molting mechanism and breeding impact on genome.</title>
        <authorList>
            <person name="Sun Y."/>
            <person name="Gao Y."/>
            <person name="Yu Y."/>
        </authorList>
    </citation>
    <scope>NUCLEOTIDE SEQUENCE [LARGE SCALE GENOMIC DNA]</scope>
    <source>
        <tissue evidence="2">Muscle</tissue>
    </source>
</reference>
<reference evidence="2 3" key="1">
    <citation type="submission" date="2018-04" db="EMBL/GenBank/DDBJ databases">
        <authorList>
            <person name="Zhang X."/>
            <person name="Yuan J."/>
            <person name="Li F."/>
            <person name="Xiang J."/>
        </authorList>
    </citation>
    <scope>NUCLEOTIDE SEQUENCE [LARGE SCALE GENOMIC DNA]</scope>
    <source>
        <tissue evidence="2">Muscle</tissue>
    </source>
</reference>
<dbReference type="EMBL" id="QCYY01000669">
    <property type="protein sequence ID" value="ROT83563.1"/>
    <property type="molecule type" value="Genomic_DNA"/>
</dbReference>
<keyword evidence="3" id="KW-1185">Reference proteome</keyword>
<evidence type="ECO:0000256" key="1">
    <source>
        <dbReference type="SAM" id="MobiDB-lite"/>
    </source>
</evidence>
<evidence type="ECO:0000313" key="3">
    <source>
        <dbReference type="Proteomes" id="UP000283509"/>
    </source>
</evidence>
<proteinExistence type="predicted"/>
<feature type="compositionally biased region" description="Polar residues" evidence="1">
    <location>
        <begin position="84"/>
        <end position="93"/>
    </location>
</feature>
<dbReference type="STRING" id="6689.A0A423U4C6"/>
<name>A0A423U4C6_PENVA</name>
<dbReference type="AlphaFoldDB" id="A0A423U4C6"/>
<dbReference type="Proteomes" id="UP000283509">
    <property type="component" value="Unassembled WGS sequence"/>
</dbReference>
<dbReference type="Gene3D" id="3.10.10.10">
    <property type="entry name" value="HIV Type 1 Reverse Transcriptase, subunit A, domain 1"/>
    <property type="match status" value="1"/>
</dbReference>
<comment type="caution">
    <text evidence="2">The sequence shown here is derived from an EMBL/GenBank/DDBJ whole genome shotgun (WGS) entry which is preliminary data.</text>
</comment>
<feature type="region of interest" description="Disordered" evidence="1">
    <location>
        <begin position="56"/>
        <end position="93"/>
    </location>
</feature>
<gene>
    <name evidence="2" type="ORF">C7M84_023255</name>
</gene>
<dbReference type="OrthoDB" id="6379141at2759"/>
<organism evidence="2 3">
    <name type="scientific">Penaeus vannamei</name>
    <name type="common">Whiteleg shrimp</name>
    <name type="synonym">Litopenaeus vannamei</name>
    <dbReference type="NCBI Taxonomy" id="6689"/>
    <lineage>
        <taxon>Eukaryota</taxon>
        <taxon>Metazoa</taxon>
        <taxon>Ecdysozoa</taxon>
        <taxon>Arthropoda</taxon>
        <taxon>Crustacea</taxon>
        <taxon>Multicrustacea</taxon>
        <taxon>Malacostraca</taxon>
        <taxon>Eumalacostraca</taxon>
        <taxon>Eucarida</taxon>
        <taxon>Decapoda</taxon>
        <taxon>Dendrobranchiata</taxon>
        <taxon>Penaeoidea</taxon>
        <taxon>Penaeidae</taxon>
        <taxon>Penaeus</taxon>
    </lineage>
</organism>
<dbReference type="SUPFAM" id="SSF56672">
    <property type="entry name" value="DNA/RNA polymerases"/>
    <property type="match status" value="1"/>
</dbReference>
<dbReference type="GO" id="GO:0071897">
    <property type="term" value="P:DNA biosynthetic process"/>
    <property type="evidence" value="ECO:0007669"/>
    <property type="project" value="UniProtKB-ARBA"/>
</dbReference>